<protein>
    <submittedName>
        <fullName evidence="1">Uncharacterized protein</fullName>
    </submittedName>
</protein>
<evidence type="ECO:0000313" key="2">
    <source>
        <dbReference type="Proteomes" id="UP000004459"/>
    </source>
</evidence>
<dbReference type="Proteomes" id="UP000004459">
    <property type="component" value="Unassembled WGS sequence"/>
</dbReference>
<reference evidence="1 2" key="1">
    <citation type="submission" date="2011-08" db="EMBL/GenBank/DDBJ databases">
        <authorList>
            <person name="Weinstock G."/>
            <person name="Sodergren E."/>
            <person name="Clifton S."/>
            <person name="Fulton L."/>
            <person name="Fulton B."/>
            <person name="Courtney L."/>
            <person name="Fronick C."/>
            <person name="Harrison M."/>
            <person name="Strong C."/>
            <person name="Farmer C."/>
            <person name="Delahaunty K."/>
            <person name="Markovic C."/>
            <person name="Hall O."/>
            <person name="Minx P."/>
            <person name="Tomlinson C."/>
            <person name="Mitreva M."/>
            <person name="Hou S."/>
            <person name="Chen J."/>
            <person name="Wollam A."/>
            <person name="Pepin K.H."/>
            <person name="Johnson M."/>
            <person name="Bhonagiri V."/>
            <person name="Zhang X."/>
            <person name="Suruliraj S."/>
            <person name="Warren W."/>
            <person name="Chinwalla A."/>
            <person name="Mardis E.R."/>
            <person name="Wilson R.K."/>
        </authorList>
    </citation>
    <scope>NUCLEOTIDE SEQUENCE [LARGE SCALE GENOMIC DNA]</scope>
    <source>
        <strain evidence="1 2">ATCC 29863</strain>
    </source>
</reference>
<evidence type="ECO:0000313" key="1">
    <source>
        <dbReference type="EMBL" id="EHM49436.1"/>
    </source>
</evidence>
<gene>
    <name evidence="1" type="ORF">HMPREF0372_02092</name>
</gene>
<dbReference type="HOGENOM" id="CLU_2584598_0_0_9"/>
<sequence length="80" mass="9127">MVSRSCHLLNVREQRFIAPPLSFFPILLYPIQPLGVKPFFAGPKPLCTAAQECLFLSPHGRLQLLECFFLNARYLAPRLL</sequence>
<dbReference type="AlphaFoldDB" id="G9YRE5"/>
<name>G9YRE5_FLAPL</name>
<proteinExistence type="predicted"/>
<dbReference type="EMBL" id="AGCK01000169">
    <property type="protein sequence ID" value="EHM49436.1"/>
    <property type="molecule type" value="Genomic_DNA"/>
</dbReference>
<comment type="caution">
    <text evidence="1">The sequence shown here is derived from an EMBL/GenBank/DDBJ whole genome shotgun (WGS) entry which is preliminary data.</text>
</comment>
<organism evidence="1 2">
    <name type="scientific">Flavonifractor plautii ATCC 29863</name>
    <dbReference type="NCBI Taxonomy" id="411475"/>
    <lineage>
        <taxon>Bacteria</taxon>
        <taxon>Bacillati</taxon>
        <taxon>Bacillota</taxon>
        <taxon>Clostridia</taxon>
        <taxon>Eubacteriales</taxon>
        <taxon>Oscillospiraceae</taxon>
        <taxon>Flavonifractor</taxon>
    </lineage>
</organism>
<accession>G9YRE5</accession>